<accession>A0AAW1SYK0</accession>
<keyword evidence="4" id="KW-0597">Phosphoprotein</keyword>
<keyword evidence="5" id="KW-0156">Chromatin regulator</keyword>
<evidence type="ECO:0000256" key="5">
    <source>
        <dbReference type="ARBA" id="ARBA00022853"/>
    </source>
</evidence>
<dbReference type="Pfam" id="PF05053">
    <property type="entry name" value="Menin"/>
    <property type="match status" value="1"/>
</dbReference>
<dbReference type="PANTHER" id="PTHR12693">
    <property type="entry name" value="MENIN"/>
    <property type="match status" value="1"/>
</dbReference>
<evidence type="ECO:0000256" key="4">
    <source>
        <dbReference type="ARBA" id="ARBA00022553"/>
    </source>
</evidence>
<evidence type="ECO:0000256" key="1">
    <source>
        <dbReference type="ARBA" id="ARBA00004123"/>
    </source>
</evidence>
<dbReference type="GO" id="GO:0045786">
    <property type="term" value="P:negative regulation of cell cycle"/>
    <property type="evidence" value="ECO:0007669"/>
    <property type="project" value="TreeGrafter"/>
</dbReference>
<keyword evidence="7" id="KW-0238">DNA-binding</keyword>
<organism evidence="10 11">
    <name type="scientific">Apatococcus fuscideae</name>
    <dbReference type="NCBI Taxonomy" id="2026836"/>
    <lineage>
        <taxon>Eukaryota</taxon>
        <taxon>Viridiplantae</taxon>
        <taxon>Chlorophyta</taxon>
        <taxon>core chlorophytes</taxon>
        <taxon>Trebouxiophyceae</taxon>
        <taxon>Chlorellales</taxon>
        <taxon>Chlorellaceae</taxon>
        <taxon>Apatococcus</taxon>
    </lineage>
</organism>
<dbReference type="EMBL" id="JALJOV010000742">
    <property type="protein sequence ID" value="KAK9861541.1"/>
    <property type="molecule type" value="Genomic_DNA"/>
</dbReference>
<dbReference type="GO" id="GO:0003682">
    <property type="term" value="F:chromatin binding"/>
    <property type="evidence" value="ECO:0007669"/>
    <property type="project" value="TreeGrafter"/>
</dbReference>
<proteinExistence type="predicted"/>
<gene>
    <name evidence="10" type="ORF">WJX84_007248</name>
</gene>
<evidence type="ECO:0000313" key="10">
    <source>
        <dbReference type="EMBL" id="KAK9861541.1"/>
    </source>
</evidence>
<evidence type="ECO:0000256" key="2">
    <source>
        <dbReference type="ARBA" id="ARBA00021162"/>
    </source>
</evidence>
<dbReference type="Proteomes" id="UP001485043">
    <property type="component" value="Unassembled WGS sequence"/>
</dbReference>
<dbReference type="GO" id="GO:0008285">
    <property type="term" value="P:negative regulation of cell population proliferation"/>
    <property type="evidence" value="ECO:0007669"/>
    <property type="project" value="TreeGrafter"/>
</dbReference>
<dbReference type="PANTHER" id="PTHR12693:SF3">
    <property type="entry name" value="MENIN"/>
    <property type="match status" value="1"/>
</dbReference>
<protein>
    <recommendedName>
        <fullName evidence="2">Menin</fullName>
    </recommendedName>
</protein>
<evidence type="ECO:0000256" key="6">
    <source>
        <dbReference type="ARBA" id="ARBA00023015"/>
    </source>
</evidence>
<sequence length="646" mass="69840">MTTIAFIRDLETQAQALLPGDKLLEKSRRLLRQFVENDILCPAAASGVAAAAGDLEFIQQAAAEGATLDKNVGYLAAAGGHLHVSEWVFRALPVPRYLQDWWILMMEGACNYGRVEVAQWLLDHGCPWRGSDQHIAGLDSAAMAAVPLGLQQHVCQLASGTPSHVSTLCHDELDVDALWGVLKPWQSSAKSSSTHIFHSTRQLLPQGSFLYPGALRMAQAVVRNELSRNAPDIAKISIVLGAIEGPLTVKDGKSQQWPRDLQADVAEATEHFSGFLVEARAHFQKLPSNDSRGKVKAVADLIWSKLTNSYAKDILHAQSVWTFTRVLAAGKGKGKRQLDCAGVVTTTLAVCQALAQDANHTDLASCRFQVSEDHCWLTLAESGEREASIEITTDAADKRGLPVDAAAWDGWLYSGGHATVCTPQMCAAALVASINPSIVARQNTGTDSEGVQLLQESLLRLIHTEFPGAMYPAALCALGDLYEIWDQEDLQTALTASDATSLTQQLESTASAALGLFRQGIDQSRLDGGAPGYLWYPYGYVVGFLARRAQFLLKSSVQQLLGPETAWKLAVEAMREMLGWCSSEQGAGVLRHYTMTTSDEQLLQDVEGVLELCCEACPGAPDPLPRGVVVTFSLKTERALAHGLCI</sequence>
<reference evidence="10 11" key="1">
    <citation type="journal article" date="2024" name="Nat. Commun.">
        <title>Phylogenomics reveals the evolutionary origins of lichenization in chlorophyte algae.</title>
        <authorList>
            <person name="Puginier C."/>
            <person name="Libourel C."/>
            <person name="Otte J."/>
            <person name="Skaloud P."/>
            <person name="Haon M."/>
            <person name="Grisel S."/>
            <person name="Petersen M."/>
            <person name="Berrin J.G."/>
            <person name="Delaux P.M."/>
            <person name="Dal Grande F."/>
            <person name="Keller J."/>
        </authorList>
    </citation>
    <scope>NUCLEOTIDE SEQUENCE [LARGE SCALE GENOMIC DNA]</scope>
    <source>
        <strain evidence="10 11">SAG 2523</strain>
    </source>
</reference>
<dbReference type="GO" id="GO:0000785">
    <property type="term" value="C:chromatin"/>
    <property type="evidence" value="ECO:0007669"/>
    <property type="project" value="TreeGrafter"/>
</dbReference>
<evidence type="ECO:0000256" key="7">
    <source>
        <dbReference type="ARBA" id="ARBA00023125"/>
    </source>
</evidence>
<evidence type="ECO:0000256" key="3">
    <source>
        <dbReference type="ARBA" id="ARBA00022491"/>
    </source>
</evidence>
<keyword evidence="9" id="KW-0539">Nucleus</keyword>
<keyword evidence="8" id="KW-0804">Transcription</keyword>
<dbReference type="AlphaFoldDB" id="A0AAW1SYK0"/>
<keyword evidence="3" id="KW-0678">Repressor</keyword>
<dbReference type="GO" id="GO:0006325">
    <property type="term" value="P:chromatin organization"/>
    <property type="evidence" value="ECO:0007669"/>
    <property type="project" value="UniProtKB-KW"/>
</dbReference>
<dbReference type="GO" id="GO:0000976">
    <property type="term" value="F:transcription cis-regulatory region binding"/>
    <property type="evidence" value="ECO:0007669"/>
    <property type="project" value="TreeGrafter"/>
</dbReference>
<evidence type="ECO:0000313" key="11">
    <source>
        <dbReference type="Proteomes" id="UP001485043"/>
    </source>
</evidence>
<comment type="caution">
    <text evidence="10">The sequence shown here is derived from an EMBL/GenBank/DDBJ whole genome shotgun (WGS) entry which is preliminary data.</text>
</comment>
<name>A0AAW1SYK0_9CHLO</name>
<keyword evidence="6" id="KW-0805">Transcription regulation</keyword>
<dbReference type="GO" id="GO:0006357">
    <property type="term" value="P:regulation of transcription by RNA polymerase II"/>
    <property type="evidence" value="ECO:0007669"/>
    <property type="project" value="TreeGrafter"/>
</dbReference>
<evidence type="ECO:0000256" key="8">
    <source>
        <dbReference type="ARBA" id="ARBA00023163"/>
    </source>
</evidence>
<evidence type="ECO:0000256" key="9">
    <source>
        <dbReference type="ARBA" id="ARBA00023242"/>
    </source>
</evidence>
<dbReference type="GO" id="GO:0035097">
    <property type="term" value="C:histone methyltransferase complex"/>
    <property type="evidence" value="ECO:0007669"/>
    <property type="project" value="TreeGrafter"/>
</dbReference>
<dbReference type="GO" id="GO:0000403">
    <property type="term" value="F:Y-form DNA binding"/>
    <property type="evidence" value="ECO:0007669"/>
    <property type="project" value="TreeGrafter"/>
</dbReference>
<keyword evidence="11" id="KW-1185">Reference proteome</keyword>
<comment type="subcellular location">
    <subcellularLocation>
        <location evidence="1">Nucleus</location>
    </subcellularLocation>
</comment>
<dbReference type="InterPro" id="IPR007747">
    <property type="entry name" value="Menin"/>
</dbReference>